<reference evidence="2" key="1">
    <citation type="submission" date="2023-03" db="EMBL/GenBank/DDBJ databases">
        <title>Massive genome expansion in bonnet fungi (Mycena s.s.) driven by repeated elements and novel gene families across ecological guilds.</title>
        <authorList>
            <consortium name="Lawrence Berkeley National Laboratory"/>
            <person name="Harder C.B."/>
            <person name="Miyauchi S."/>
            <person name="Viragh M."/>
            <person name="Kuo A."/>
            <person name="Thoen E."/>
            <person name="Andreopoulos B."/>
            <person name="Lu D."/>
            <person name="Skrede I."/>
            <person name="Drula E."/>
            <person name="Henrissat B."/>
            <person name="Morin E."/>
            <person name="Kohler A."/>
            <person name="Barry K."/>
            <person name="LaButti K."/>
            <person name="Morin E."/>
            <person name="Salamov A."/>
            <person name="Lipzen A."/>
            <person name="Mereny Z."/>
            <person name="Hegedus B."/>
            <person name="Baldrian P."/>
            <person name="Stursova M."/>
            <person name="Weitz H."/>
            <person name="Taylor A."/>
            <person name="Grigoriev I.V."/>
            <person name="Nagy L.G."/>
            <person name="Martin F."/>
            <person name="Kauserud H."/>
        </authorList>
    </citation>
    <scope>NUCLEOTIDE SEQUENCE</scope>
    <source>
        <strain evidence="2">CBHHK067</strain>
    </source>
</reference>
<feature type="signal peptide" evidence="1">
    <location>
        <begin position="1"/>
        <end position="17"/>
    </location>
</feature>
<evidence type="ECO:0000256" key="1">
    <source>
        <dbReference type="SAM" id="SignalP"/>
    </source>
</evidence>
<name>A0AAD7D498_MYCRO</name>
<keyword evidence="1" id="KW-0732">Signal</keyword>
<accession>A0AAD7D498</accession>
<comment type="caution">
    <text evidence="2">The sequence shown here is derived from an EMBL/GenBank/DDBJ whole genome shotgun (WGS) entry which is preliminary data.</text>
</comment>
<gene>
    <name evidence="2" type="ORF">B0H17DRAFT_106099</name>
</gene>
<keyword evidence="3" id="KW-1185">Reference proteome</keyword>
<evidence type="ECO:0000313" key="2">
    <source>
        <dbReference type="EMBL" id="KAJ7678507.1"/>
    </source>
</evidence>
<organism evidence="2 3">
    <name type="scientific">Mycena rosella</name>
    <name type="common">Pink bonnet</name>
    <name type="synonym">Agaricus rosellus</name>
    <dbReference type="NCBI Taxonomy" id="1033263"/>
    <lineage>
        <taxon>Eukaryota</taxon>
        <taxon>Fungi</taxon>
        <taxon>Dikarya</taxon>
        <taxon>Basidiomycota</taxon>
        <taxon>Agaricomycotina</taxon>
        <taxon>Agaricomycetes</taxon>
        <taxon>Agaricomycetidae</taxon>
        <taxon>Agaricales</taxon>
        <taxon>Marasmiineae</taxon>
        <taxon>Mycenaceae</taxon>
        <taxon>Mycena</taxon>
    </lineage>
</organism>
<dbReference type="EMBL" id="JARKIE010000134">
    <property type="protein sequence ID" value="KAJ7678507.1"/>
    <property type="molecule type" value="Genomic_DNA"/>
</dbReference>
<evidence type="ECO:0000313" key="3">
    <source>
        <dbReference type="Proteomes" id="UP001221757"/>
    </source>
</evidence>
<protein>
    <submittedName>
        <fullName evidence="2">Uncharacterized protein</fullName>
    </submittedName>
</protein>
<sequence>MVRMSLWVGCQNALVLAVGRAVNNAMGGIPAAVNAAVAATVPAAVNAAVAGAIPAAVNAAVAAAMVPHTAAIDLLTAEVHNFRVRLHNREADRLHEAFQGIRKTVIGSGLVLATWRVPAGMALPLLTTHTINSVPALLLAATRAEIFALTHAQILSLIEFYNEDMGIQLVDP</sequence>
<proteinExistence type="predicted"/>
<dbReference type="AlphaFoldDB" id="A0AAD7D498"/>
<feature type="chain" id="PRO_5041996818" evidence="1">
    <location>
        <begin position="18"/>
        <end position="172"/>
    </location>
</feature>
<dbReference type="Proteomes" id="UP001221757">
    <property type="component" value="Unassembled WGS sequence"/>
</dbReference>